<evidence type="ECO:0000313" key="1">
    <source>
        <dbReference type="EMBL" id="QDH86802.1"/>
    </source>
</evidence>
<protein>
    <submittedName>
        <fullName evidence="1">Uncharacterized protein</fullName>
    </submittedName>
</protein>
<gene>
    <name evidence="1" type="ORF">H4Bulk46673_000002</name>
</gene>
<dbReference type="Gene3D" id="2.40.160.220">
    <property type="match status" value="1"/>
</dbReference>
<name>A0A514CZL3_9VIRU</name>
<accession>A0A514CZL3</accession>
<sequence>MFADPQSVTYATVAKSLPAIGRTDSQSEYRLDDSGTVYDLTISHQFKTRNRVVARLRRDATVANPLNPTTNIVASATATFTMDFPSSGLTTTDAQNLGNALVAWLTSGNILKMANGET</sequence>
<reference evidence="1" key="1">
    <citation type="submission" date="2019-05" db="EMBL/GenBank/DDBJ databases">
        <title>Metatranscriptomic reconstruction reveals RNA viruses with the potential to shape carbon cycling in soil.</title>
        <authorList>
            <person name="Starr E.P."/>
            <person name="Nuccio E."/>
            <person name="Pett-Ridge J."/>
            <person name="Banfield J.F."/>
            <person name="Firestone M.K."/>
        </authorList>
    </citation>
    <scope>NUCLEOTIDE SEQUENCE</scope>
    <source>
        <strain evidence="1">H4_Bulk_46_scaffold_673</strain>
    </source>
</reference>
<organism evidence="1">
    <name type="scientific">Leviviridae sp</name>
    <dbReference type="NCBI Taxonomy" id="2027243"/>
    <lineage>
        <taxon>Viruses</taxon>
        <taxon>Riboviria</taxon>
        <taxon>Orthornavirae</taxon>
        <taxon>Lenarviricota</taxon>
        <taxon>Leviviricetes</taxon>
        <taxon>Norzivirales</taxon>
        <taxon>Fiersviridae</taxon>
    </lineage>
</organism>
<dbReference type="EMBL" id="MN032938">
    <property type="protein sequence ID" value="QDH86802.1"/>
    <property type="molecule type" value="Genomic_RNA"/>
</dbReference>
<proteinExistence type="predicted"/>